<dbReference type="Gene3D" id="3.40.710.10">
    <property type="entry name" value="DD-peptidase/beta-lactamase superfamily"/>
    <property type="match status" value="1"/>
</dbReference>
<dbReference type="PANTHER" id="PTHR30627:SF2">
    <property type="entry name" value="PEPTIDOGLYCAN D,D-TRANSPEPTIDASE MRDA"/>
    <property type="match status" value="1"/>
</dbReference>
<dbReference type="GO" id="GO:0008658">
    <property type="term" value="F:penicillin binding"/>
    <property type="evidence" value="ECO:0007669"/>
    <property type="project" value="InterPro"/>
</dbReference>
<dbReference type="GO" id="GO:0071972">
    <property type="term" value="F:peptidoglycan L,D-transpeptidase activity"/>
    <property type="evidence" value="ECO:0007669"/>
    <property type="project" value="TreeGrafter"/>
</dbReference>
<evidence type="ECO:0000256" key="9">
    <source>
        <dbReference type="ARBA" id="ARBA00023136"/>
    </source>
</evidence>
<keyword evidence="4" id="KW-1003">Cell membrane</keyword>
<dbReference type="GO" id="GO:0008360">
    <property type="term" value="P:regulation of cell shape"/>
    <property type="evidence" value="ECO:0007669"/>
    <property type="project" value="UniProtKB-KW"/>
</dbReference>
<comment type="similarity">
    <text evidence="3">Belongs to the transpeptidase family.</text>
</comment>
<feature type="transmembrane region" description="Helical" evidence="12">
    <location>
        <begin position="7"/>
        <end position="28"/>
    </location>
</feature>
<dbReference type="GO" id="GO:0071555">
    <property type="term" value="P:cell wall organization"/>
    <property type="evidence" value="ECO:0007669"/>
    <property type="project" value="UniProtKB-KW"/>
</dbReference>
<keyword evidence="5 12" id="KW-0812">Transmembrane</keyword>
<feature type="region of interest" description="Disordered" evidence="11">
    <location>
        <begin position="579"/>
        <end position="600"/>
    </location>
</feature>
<dbReference type="GO" id="GO:0009252">
    <property type="term" value="P:peptidoglycan biosynthetic process"/>
    <property type="evidence" value="ECO:0007669"/>
    <property type="project" value="UniProtKB-KW"/>
</dbReference>
<dbReference type="InterPro" id="IPR005311">
    <property type="entry name" value="PBP_dimer"/>
</dbReference>
<comment type="subcellular location">
    <subcellularLocation>
        <location evidence="2">Cell membrane</location>
    </subcellularLocation>
    <subcellularLocation>
        <location evidence="1">Membrane</location>
        <topology evidence="1">Single-pass membrane protein</topology>
    </subcellularLocation>
</comment>
<evidence type="ECO:0000256" key="10">
    <source>
        <dbReference type="ARBA" id="ARBA00023316"/>
    </source>
</evidence>
<dbReference type="SUPFAM" id="SSF56519">
    <property type="entry name" value="Penicillin binding protein dimerisation domain"/>
    <property type="match status" value="1"/>
</dbReference>
<sequence>MKKKFDRFTAFLVIVIMIFGTIISRLVYIQLINGDDYREMAESMGEKPQVEIAPRGEILDRNGKRLAINTLNYVITYTYEGNNKDSSEINNSLVNALEIIYKNGDQDKIIMDSFPINYDASKQQFSYNFSAKNKYELVKQIENFKKNNKIETAFNKVLNYKTLEDFDKNLKNSAAGTSQDEAIKGFEEKYLTTFNESDDAKEVFYKLAEKYNFISRDSSGNVVYNYKTLSENLDKLIKAVALRYSLKSAEYRQYDDIEIARNVKKETAWSIQIKSDELKGITSQVVPVRYYPYGEVGSAFLGYMGKISNAQKYESLGYDISKELVGVSGLEYVLENRENNNYDIQLRGEPGVRYVKVDKFGKVIEETARIEAIPGDTVETTINIDMQAAAEKALDEAMAKIRNGSFGDKFRAQRGAAVAMDIHTGEILALASRPGFDPNYFALTGSPQDPEIIKKYQLNNPEELYNDKYDTIPRPMFNYATQGAVMPGSTFKPFSAIAGLEEGVITKNTTVYDDGIWDNIPGVKIRNWNYNAGGMGVINVTEALKRSSNYFFAEVGNRLGFEKFSEWARKFGLTRDENGKRPSTGIEITENPGSVGTPEESKRRAAQSAMRSIVEKLKEQKYGGYTIDYGTVYYNEIFDMLVDGNYDEKVLDELGFTNKNAKNFIKGKVNYVQNYSINKIDVLNMAIGQGYVSLTPVQMAQYLSTILNGGTRYRAHLVKRVLNPDGTVKKEIEPEVLGKIDLKPENIETVMEGMGKVTQELGGTARSTFSNYPIKTGGKTGTAQPGVGEIMNYRDNYAWFISFAPFDKPEIVVATVIYDGGHGGYAAGVAREIYDVYFKDRPEMQDFLAKKAQSDKSN</sequence>
<dbReference type="RefSeq" id="WP_133626755.1">
    <property type="nucleotide sequence ID" value="NZ_SOAZ01000001.1"/>
</dbReference>
<dbReference type="InterPro" id="IPR050515">
    <property type="entry name" value="Beta-lactam/transpept"/>
</dbReference>
<dbReference type="GO" id="GO:0005886">
    <property type="term" value="C:plasma membrane"/>
    <property type="evidence" value="ECO:0007669"/>
    <property type="project" value="UniProtKB-SubCell"/>
</dbReference>
<evidence type="ECO:0000313" key="15">
    <source>
        <dbReference type="EMBL" id="TDT63629.1"/>
    </source>
</evidence>
<proteinExistence type="inferred from homology"/>
<comment type="caution">
    <text evidence="15">The sequence shown here is derived from an EMBL/GenBank/DDBJ whole genome shotgun (WGS) entry which is preliminary data.</text>
</comment>
<evidence type="ECO:0000259" key="13">
    <source>
        <dbReference type="Pfam" id="PF00905"/>
    </source>
</evidence>
<gene>
    <name evidence="15" type="ORF">EDD71_10154</name>
</gene>
<keyword evidence="16" id="KW-1185">Reference proteome</keyword>
<dbReference type="EMBL" id="SOAZ01000001">
    <property type="protein sequence ID" value="TDT63629.1"/>
    <property type="molecule type" value="Genomic_DNA"/>
</dbReference>
<dbReference type="SUPFAM" id="SSF56601">
    <property type="entry name" value="beta-lactamase/transpeptidase-like"/>
    <property type="match status" value="1"/>
</dbReference>
<reference evidence="15 16" key="1">
    <citation type="submission" date="2019-03" db="EMBL/GenBank/DDBJ databases">
        <title>Genomic Encyclopedia of Type Strains, Phase IV (KMG-IV): sequencing the most valuable type-strain genomes for metagenomic binning, comparative biology and taxonomic classification.</title>
        <authorList>
            <person name="Goeker M."/>
        </authorList>
    </citation>
    <scope>NUCLEOTIDE SEQUENCE [LARGE SCALE GENOMIC DNA]</scope>
    <source>
        <strain evidence="15 16">DSM 24455</strain>
    </source>
</reference>
<feature type="domain" description="Penicillin-binding protein dimerisation" evidence="14">
    <location>
        <begin position="53"/>
        <end position="367"/>
    </location>
</feature>
<feature type="domain" description="Penicillin-binding protein transpeptidase" evidence="13">
    <location>
        <begin position="415"/>
        <end position="575"/>
    </location>
</feature>
<protein>
    <submittedName>
        <fullName evidence="15">Penicillin-binding protein 2</fullName>
    </submittedName>
</protein>
<accession>A0A4R7KU99</accession>
<evidence type="ECO:0000256" key="7">
    <source>
        <dbReference type="ARBA" id="ARBA00022984"/>
    </source>
</evidence>
<dbReference type="Gene3D" id="3.90.1310.10">
    <property type="entry name" value="Penicillin-binding protein 2a (Domain 2)"/>
    <property type="match status" value="2"/>
</dbReference>
<dbReference type="InterPro" id="IPR012338">
    <property type="entry name" value="Beta-lactam/transpept-like"/>
</dbReference>
<evidence type="ECO:0000256" key="3">
    <source>
        <dbReference type="ARBA" id="ARBA00007171"/>
    </source>
</evidence>
<keyword evidence="9 12" id="KW-0472">Membrane</keyword>
<evidence type="ECO:0000256" key="8">
    <source>
        <dbReference type="ARBA" id="ARBA00022989"/>
    </source>
</evidence>
<organism evidence="15 16">
    <name type="scientific">Fonticella tunisiensis</name>
    <dbReference type="NCBI Taxonomy" id="1096341"/>
    <lineage>
        <taxon>Bacteria</taxon>
        <taxon>Bacillati</taxon>
        <taxon>Bacillota</taxon>
        <taxon>Clostridia</taxon>
        <taxon>Eubacteriales</taxon>
        <taxon>Clostridiaceae</taxon>
        <taxon>Fonticella</taxon>
    </lineage>
</organism>
<dbReference type="Pfam" id="PF03717">
    <property type="entry name" value="PBP_dimer"/>
    <property type="match status" value="1"/>
</dbReference>
<name>A0A4R7KU99_9CLOT</name>
<evidence type="ECO:0000259" key="14">
    <source>
        <dbReference type="Pfam" id="PF03717"/>
    </source>
</evidence>
<evidence type="ECO:0000256" key="5">
    <source>
        <dbReference type="ARBA" id="ARBA00022692"/>
    </source>
</evidence>
<keyword evidence="7" id="KW-0573">Peptidoglycan synthesis</keyword>
<dbReference type="PANTHER" id="PTHR30627">
    <property type="entry name" value="PEPTIDOGLYCAN D,D-TRANSPEPTIDASE"/>
    <property type="match status" value="1"/>
</dbReference>
<keyword evidence="10" id="KW-0961">Cell wall biogenesis/degradation</keyword>
<dbReference type="InterPro" id="IPR001460">
    <property type="entry name" value="PCN-bd_Tpept"/>
</dbReference>
<evidence type="ECO:0000256" key="2">
    <source>
        <dbReference type="ARBA" id="ARBA00004236"/>
    </source>
</evidence>
<dbReference type="InterPro" id="IPR036138">
    <property type="entry name" value="PBP_dimer_sf"/>
</dbReference>
<dbReference type="Proteomes" id="UP000295325">
    <property type="component" value="Unassembled WGS sequence"/>
</dbReference>
<dbReference type="OrthoDB" id="9757901at2"/>
<keyword evidence="6" id="KW-0133">Cell shape</keyword>
<dbReference type="AlphaFoldDB" id="A0A4R7KU99"/>
<dbReference type="Pfam" id="PF00905">
    <property type="entry name" value="Transpeptidase"/>
    <property type="match status" value="2"/>
</dbReference>
<evidence type="ECO:0000256" key="4">
    <source>
        <dbReference type="ARBA" id="ARBA00022475"/>
    </source>
</evidence>
<evidence type="ECO:0000256" key="12">
    <source>
        <dbReference type="SAM" id="Phobius"/>
    </source>
</evidence>
<evidence type="ECO:0000256" key="6">
    <source>
        <dbReference type="ARBA" id="ARBA00022960"/>
    </source>
</evidence>
<feature type="domain" description="Penicillin-binding protein transpeptidase" evidence="13">
    <location>
        <begin position="649"/>
        <end position="834"/>
    </location>
</feature>
<evidence type="ECO:0000256" key="1">
    <source>
        <dbReference type="ARBA" id="ARBA00004167"/>
    </source>
</evidence>
<keyword evidence="8 12" id="KW-1133">Transmembrane helix</keyword>
<evidence type="ECO:0000256" key="11">
    <source>
        <dbReference type="SAM" id="MobiDB-lite"/>
    </source>
</evidence>
<evidence type="ECO:0000313" key="16">
    <source>
        <dbReference type="Proteomes" id="UP000295325"/>
    </source>
</evidence>